<dbReference type="Proteomes" id="UP000245802">
    <property type="component" value="Chromosome"/>
</dbReference>
<dbReference type="OrthoDB" id="445083at2"/>
<proteinExistence type="predicted"/>
<keyword evidence="3" id="KW-1185">Reference proteome</keyword>
<evidence type="ECO:0000256" key="1">
    <source>
        <dbReference type="SAM" id="Phobius"/>
    </source>
</evidence>
<dbReference type="EMBL" id="CP025958">
    <property type="protein sequence ID" value="AWM35727.1"/>
    <property type="molecule type" value="Genomic_DNA"/>
</dbReference>
<dbReference type="Pfam" id="PF12576">
    <property type="entry name" value="DUF3754"/>
    <property type="match status" value="1"/>
</dbReference>
<reference evidence="2 3" key="1">
    <citation type="submission" date="2018-01" db="EMBL/GenBank/DDBJ databases">
        <title>G. obscuriglobus.</title>
        <authorList>
            <person name="Franke J."/>
            <person name="Blomberg W."/>
            <person name="Selmecki A."/>
        </authorList>
    </citation>
    <scope>NUCLEOTIDE SEQUENCE [LARGE SCALE GENOMIC DNA]</scope>
    <source>
        <strain evidence="2 3">DSM 5831</strain>
    </source>
</reference>
<dbReference type="RefSeq" id="WP_010046865.1">
    <property type="nucleotide sequence ID" value="NZ_CP025958.1"/>
</dbReference>
<keyword evidence="1" id="KW-0472">Membrane</keyword>
<dbReference type="InterPro" id="IPR022227">
    <property type="entry name" value="DUF3754"/>
</dbReference>
<protein>
    <submittedName>
        <fullName evidence="2">DUF3754 domain-containing protein</fullName>
    </submittedName>
</protein>
<accession>A0A2Z3GVR2</accession>
<dbReference type="KEGG" id="gog:C1280_00940"/>
<evidence type="ECO:0000313" key="2">
    <source>
        <dbReference type="EMBL" id="AWM35727.1"/>
    </source>
</evidence>
<evidence type="ECO:0000313" key="3">
    <source>
        <dbReference type="Proteomes" id="UP000245802"/>
    </source>
</evidence>
<organism evidence="2 3">
    <name type="scientific">Gemmata obscuriglobus</name>
    <dbReference type="NCBI Taxonomy" id="114"/>
    <lineage>
        <taxon>Bacteria</taxon>
        <taxon>Pseudomonadati</taxon>
        <taxon>Planctomycetota</taxon>
        <taxon>Planctomycetia</taxon>
        <taxon>Gemmatales</taxon>
        <taxon>Gemmataceae</taxon>
        <taxon>Gemmata</taxon>
    </lineage>
</organism>
<keyword evidence="1" id="KW-1133">Transmembrane helix</keyword>
<name>A0A2Z3GVR2_9BACT</name>
<dbReference type="AlphaFoldDB" id="A0A2Z3GVR2"/>
<gene>
    <name evidence="2" type="ORF">C1280_00940</name>
</gene>
<sequence length="410" mass="47000">MMKEHYIPIRVADLVGYLCEEAGPLGDRPLSAEQRAAFTRFARTVSEHVHTLYLAEIRRLKDAYAAFDPDADPRPLSPPQGAERAAALDRLFDTLVHLMRRANYIRLTRDQMEGIMRGASAWGVDMDVAWEAFDKVEVFYRGRGTTTRQRPGLVRFWRRFPVEVATFARAAVVFKTRPHKRLDEGTDHAGVYMKLFKDMPQIDIEMLLPGGRIRMPRFDRLKIGGSLASSGAYLLWKLSQFPLMSLLGGFGVNVLVALYTPLALLAGYGYKTWHAFHSSRQTYLHQLRQSLFYQNLANNGSVLFRALDEAEEQEVRESLLAYFFLWKYGGDRGWGTEDLDFYIERDLKKRLPAEVNFEIIDALAKLMRAGLVVKRDHRYVAIPIEQAQTKLTAMWQGYAHTDPRHLLPGE</sequence>
<dbReference type="PANTHER" id="PTHR33645">
    <property type="entry name" value="AMINOPEPTIDASE (DUF3754)"/>
    <property type="match status" value="1"/>
</dbReference>
<feature type="transmembrane region" description="Helical" evidence="1">
    <location>
        <begin position="250"/>
        <end position="270"/>
    </location>
</feature>
<dbReference type="PANTHER" id="PTHR33645:SF11">
    <property type="entry name" value="AMINOPEPTIDASE (DUF3754)"/>
    <property type="match status" value="1"/>
</dbReference>
<keyword evidence="1" id="KW-0812">Transmembrane</keyword>